<gene>
    <name evidence="1" type="ORF">NSO95_04520</name>
</gene>
<name>A0ABT1XNH1_9SPHN</name>
<dbReference type="RefSeq" id="WP_257594965.1">
    <property type="nucleotide sequence ID" value="NZ_JANKHH010000003.1"/>
</dbReference>
<evidence type="ECO:0000313" key="1">
    <source>
        <dbReference type="EMBL" id="MCR2833198.1"/>
    </source>
</evidence>
<organism evidence="1 2">
    <name type="scientific">Parerythrobacter lacustris</name>
    <dbReference type="NCBI Taxonomy" id="2969984"/>
    <lineage>
        <taxon>Bacteria</taxon>
        <taxon>Pseudomonadati</taxon>
        <taxon>Pseudomonadota</taxon>
        <taxon>Alphaproteobacteria</taxon>
        <taxon>Sphingomonadales</taxon>
        <taxon>Erythrobacteraceae</taxon>
        <taxon>Parerythrobacter</taxon>
    </lineage>
</organism>
<dbReference type="Gene3D" id="3.40.50.300">
    <property type="entry name" value="P-loop containing nucleotide triphosphate hydrolases"/>
    <property type="match status" value="1"/>
</dbReference>
<comment type="caution">
    <text evidence="1">The sequence shown here is derived from an EMBL/GenBank/DDBJ whole genome shotgun (WGS) entry which is preliminary data.</text>
</comment>
<evidence type="ECO:0008006" key="3">
    <source>
        <dbReference type="Google" id="ProtNLM"/>
    </source>
</evidence>
<dbReference type="EMBL" id="JANKHH010000003">
    <property type="protein sequence ID" value="MCR2833198.1"/>
    <property type="molecule type" value="Genomic_DNA"/>
</dbReference>
<reference evidence="1 2" key="1">
    <citation type="submission" date="2022-08" db="EMBL/GenBank/DDBJ databases">
        <title>Polyphasic taxonomy analysis of Qipengyuania sp.RS5-5.</title>
        <authorList>
            <person name="Xamxidin M."/>
            <person name="Wu M."/>
        </authorList>
    </citation>
    <scope>NUCLEOTIDE SEQUENCE [LARGE SCALE GENOMIC DNA]</scope>
    <source>
        <strain evidence="1 2">RS5-5</strain>
    </source>
</reference>
<proteinExistence type="predicted"/>
<accession>A0ABT1XNH1</accession>
<sequence>MPNYRVYGFIVASDLPLPVLPRAEAGEPDVTIAAGPVPGTEGLRTQFRNWEAEPDRFIATFHETGRFLVSGGNRITYHRFDHADDSQVVSILLGTCMAALLMQRRILPLHSCSVRTDQGAVLVMGVSGAGKSTTLGGLMALGLPMMADDVTGIVFGESGQPMAIPAFPATRLWQDSLEKLGHGTAGLPRVRTDLAKFYRAVDGFHPEAEPIRAIVYLKATNASEPRFHPIELAQRTECVSRFVHRKNFLDGMHLRRWGFDSAVAIVRKVPLFELARPSGWVEPVDLAKTILAGIAASEDMVRATA</sequence>
<evidence type="ECO:0000313" key="2">
    <source>
        <dbReference type="Proteomes" id="UP001206067"/>
    </source>
</evidence>
<dbReference type="Proteomes" id="UP001206067">
    <property type="component" value="Unassembled WGS sequence"/>
</dbReference>
<dbReference type="InterPro" id="IPR027417">
    <property type="entry name" value="P-loop_NTPase"/>
</dbReference>
<keyword evidence="2" id="KW-1185">Reference proteome</keyword>
<dbReference type="SUPFAM" id="SSF53795">
    <property type="entry name" value="PEP carboxykinase-like"/>
    <property type="match status" value="1"/>
</dbReference>
<protein>
    <recommendedName>
        <fullName evidence="3">Serine kinase</fullName>
    </recommendedName>
</protein>